<dbReference type="InterPro" id="IPR033116">
    <property type="entry name" value="TRYPSIN_SER"/>
</dbReference>
<evidence type="ECO:0000313" key="12">
    <source>
        <dbReference type="Proteomes" id="UP001153620"/>
    </source>
</evidence>
<dbReference type="InterPro" id="IPR018114">
    <property type="entry name" value="TRYPSIN_HIS"/>
</dbReference>
<dbReference type="PANTHER" id="PTHR24252:SF7">
    <property type="entry name" value="HYALIN"/>
    <property type="match status" value="1"/>
</dbReference>
<dbReference type="Pfam" id="PF00089">
    <property type="entry name" value="Trypsin"/>
    <property type="match status" value="1"/>
</dbReference>
<dbReference type="InterPro" id="IPR001314">
    <property type="entry name" value="Peptidase_S1A"/>
</dbReference>
<dbReference type="GO" id="GO:0006508">
    <property type="term" value="P:proteolysis"/>
    <property type="evidence" value="ECO:0007669"/>
    <property type="project" value="UniProtKB-KW"/>
</dbReference>
<dbReference type="InterPro" id="IPR001254">
    <property type="entry name" value="Trypsin_dom"/>
</dbReference>
<evidence type="ECO:0000256" key="7">
    <source>
        <dbReference type="ARBA" id="ARBA00024195"/>
    </source>
</evidence>
<dbReference type="SUPFAM" id="SSF50494">
    <property type="entry name" value="Trypsin-like serine proteases"/>
    <property type="match status" value="1"/>
</dbReference>
<dbReference type="SMART" id="SM00020">
    <property type="entry name" value="Tryp_SPc"/>
    <property type="match status" value="1"/>
</dbReference>
<dbReference type="AlphaFoldDB" id="A0A9N9S0S1"/>
<dbReference type="InterPro" id="IPR043504">
    <property type="entry name" value="Peptidase_S1_PA_chymotrypsin"/>
</dbReference>
<dbReference type="PROSITE" id="PS50240">
    <property type="entry name" value="TRYPSIN_DOM"/>
    <property type="match status" value="1"/>
</dbReference>
<evidence type="ECO:0000256" key="3">
    <source>
        <dbReference type="ARBA" id="ARBA00022801"/>
    </source>
</evidence>
<accession>A0A9N9S0S1</accession>
<evidence type="ECO:0000256" key="8">
    <source>
        <dbReference type="RuleBase" id="RU363034"/>
    </source>
</evidence>
<evidence type="ECO:0000256" key="5">
    <source>
        <dbReference type="ARBA" id="ARBA00022968"/>
    </source>
</evidence>
<dbReference type="GO" id="GO:0004252">
    <property type="term" value="F:serine-type endopeptidase activity"/>
    <property type="evidence" value="ECO:0007669"/>
    <property type="project" value="InterPro"/>
</dbReference>
<dbReference type="PROSITE" id="PS00134">
    <property type="entry name" value="TRYPSIN_HIS"/>
    <property type="match status" value="1"/>
</dbReference>
<dbReference type="Proteomes" id="UP001153620">
    <property type="component" value="Chromosome 3"/>
</dbReference>
<reference evidence="11" key="1">
    <citation type="submission" date="2022-01" db="EMBL/GenBank/DDBJ databases">
        <authorList>
            <person name="King R."/>
        </authorList>
    </citation>
    <scope>NUCLEOTIDE SEQUENCE</scope>
</reference>
<dbReference type="GO" id="GO:0016020">
    <property type="term" value="C:membrane"/>
    <property type="evidence" value="ECO:0007669"/>
    <property type="project" value="UniProtKB-SubCell"/>
</dbReference>
<dbReference type="OrthoDB" id="10012881at2759"/>
<gene>
    <name evidence="11" type="ORF">CHIRRI_LOCUS9307</name>
</gene>
<evidence type="ECO:0000313" key="11">
    <source>
        <dbReference type="EMBL" id="CAG9806450.1"/>
    </source>
</evidence>
<evidence type="ECO:0000256" key="4">
    <source>
        <dbReference type="ARBA" id="ARBA00022825"/>
    </source>
</evidence>
<sequence>MKCSIVLLSLMITFGAANIVPSARSSCNCVCGARGREQKIVGGSETLPNELPWVAALFKQNKLYCGAAIISTRFLLTAAHCVSNFEPHEIRAFVGGHNISRDYSEIKKIKRIIYHDEFDIFSFDNDIALLELENPVFYGPRVSAICLPSGDQTDFTDQLTLISGWGRLGEKSPTSSTLRSVIVPIWSRKECSAAGYGTSRITDNMMCGGYPEGKKDACQGDSGGPMVTEGPTGSMEIIGIVSWGRGCARKSLPGIYTKITNYLDWIQEHIEGECLCQPRVGQRMNYLEKLMNRNQL</sequence>
<proteinExistence type="inferred from homology"/>
<dbReference type="PRINTS" id="PR00722">
    <property type="entry name" value="CHYMOTRYPSIN"/>
</dbReference>
<keyword evidence="6" id="KW-1015">Disulfide bond</keyword>
<organism evidence="11 12">
    <name type="scientific">Chironomus riparius</name>
    <dbReference type="NCBI Taxonomy" id="315576"/>
    <lineage>
        <taxon>Eukaryota</taxon>
        <taxon>Metazoa</taxon>
        <taxon>Ecdysozoa</taxon>
        <taxon>Arthropoda</taxon>
        <taxon>Hexapoda</taxon>
        <taxon>Insecta</taxon>
        <taxon>Pterygota</taxon>
        <taxon>Neoptera</taxon>
        <taxon>Endopterygota</taxon>
        <taxon>Diptera</taxon>
        <taxon>Nematocera</taxon>
        <taxon>Chironomoidea</taxon>
        <taxon>Chironomidae</taxon>
        <taxon>Chironominae</taxon>
        <taxon>Chironomus</taxon>
    </lineage>
</organism>
<keyword evidence="12" id="KW-1185">Reference proteome</keyword>
<keyword evidence="5" id="KW-0735">Signal-anchor</keyword>
<reference evidence="11" key="2">
    <citation type="submission" date="2022-10" db="EMBL/GenBank/DDBJ databases">
        <authorList>
            <consortium name="ENA_rothamsted_submissions"/>
            <consortium name="culmorum"/>
            <person name="King R."/>
        </authorList>
    </citation>
    <scope>NUCLEOTIDE SEQUENCE</scope>
</reference>
<comment type="subcellular location">
    <subcellularLocation>
        <location evidence="1">Membrane</location>
        <topology evidence="1">Single-pass type II membrane protein</topology>
    </subcellularLocation>
</comment>
<dbReference type="PROSITE" id="PS00135">
    <property type="entry name" value="TRYPSIN_SER"/>
    <property type="match status" value="1"/>
</dbReference>
<keyword evidence="4 8" id="KW-0720">Serine protease</keyword>
<keyword evidence="5" id="KW-0812">Transmembrane</keyword>
<dbReference type="EMBL" id="OU895879">
    <property type="protein sequence ID" value="CAG9806450.1"/>
    <property type="molecule type" value="Genomic_DNA"/>
</dbReference>
<name>A0A9N9S0S1_9DIPT</name>
<evidence type="ECO:0000256" key="1">
    <source>
        <dbReference type="ARBA" id="ARBA00004606"/>
    </source>
</evidence>
<evidence type="ECO:0000256" key="2">
    <source>
        <dbReference type="ARBA" id="ARBA00022670"/>
    </source>
</evidence>
<feature type="signal peptide" evidence="9">
    <location>
        <begin position="1"/>
        <end position="17"/>
    </location>
</feature>
<evidence type="ECO:0000256" key="9">
    <source>
        <dbReference type="SAM" id="SignalP"/>
    </source>
</evidence>
<keyword evidence="9" id="KW-0732">Signal</keyword>
<protein>
    <recommendedName>
        <fullName evidence="10">Peptidase S1 domain-containing protein</fullName>
    </recommendedName>
</protein>
<keyword evidence="2 8" id="KW-0645">Protease</keyword>
<dbReference type="Gene3D" id="2.40.10.10">
    <property type="entry name" value="Trypsin-like serine proteases"/>
    <property type="match status" value="1"/>
</dbReference>
<comment type="similarity">
    <text evidence="7">Belongs to the peptidase S1 family. CLIP subfamily.</text>
</comment>
<feature type="domain" description="Peptidase S1" evidence="10">
    <location>
        <begin position="40"/>
        <end position="271"/>
    </location>
</feature>
<dbReference type="FunFam" id="2.40.10.10:FF:000006">
    <property type="entry name" value="Serine proteinase stubble"/>
    <property type="match status" value="1"/>
</dbReference>
<feature type="chain" id="PRO_5040159800" description="Peptidase S1 domain-containing protein" evidence="9">
    <location>
        <begin position="18"/>
        <end position="296"/>
    </location>
</feature>
<dbReference type="PANTHER" id="PTHR24252">
    <property type="entry name" value="ACROSIN-RELATED"/>
    <property type="match status" value="1"/>
</dbReference>
<dbReference type="InterPro" id="IPR009003">
    <property type="entry name" value="Peptidase_S1_PA"/>
</dbReference>
<keyword evidence="3 8" id="KW-0378">Hydrolase</keyword>
<evidence type="ECO:0000259" key="10">
    <source>
        <dbReference type="PROSITE" id="PS50240"/>
    </source>
</evidence>
<evidence type="ECO:0000256" key="6">
    <source>
        <dbReference type="ARBA" id="ARBA00023157"/>
    </source>
</evidence>
<dbReference type="CDD" id="cd00190">
    <property type="entry name" value="Tryp_SPc"/>
    <property type="match status" value="1"/>
</dbReference>